<keyword evidence="4" id="KW-1185">Reference proteome</keyword>
<keyword evidence="2" id="KW-0732">Signal</keyword>
<evidence type="ECO:0000313" key="3">
    <source>
        <dbReference type="EMBL" id="KKB12824.1"/>
    </source>
</evidence>
<dbReference type="AlphaFoldDB" id="A0A0F5FVD2"/>
<evidence type="ECO:0000256" key="1">
    <source>
        <dbReference type="SAM" id="Phobius"/>
    </source>
</evidence>
<accession>A0A0F5FVD2</accession>
<feature type="transmembrane region" description="Helical" evidence="1">
    <location>
        <begin position="37"/>
        <end position="57"/>
    </location>
</feature>
<gene>
    <name evidence="3" type="ORF">VE25_05130</name>
</gene>
<dbReference type="STRING" id="443610.VE25_05130"/>
<protein>
    <submittedName>
        <fullName evidence="3">Membrane protein</fullName>
    </submittedName>
</protein>
<keyword evidence="1" id="KW-0812">Transmembrane</keyword>
<proteinExistence type="predicted"/>
<dbReference type="PATRIC" id="fig|443610.3.peg.3576"/>
<keyword evidence="1" id="KW-1133">Transmembrane helix</keyword>
<dbReference type="EMBL" id="JZEX01000057">
    <property type="protein sequence ID" value="KKB12824.1"/>
    <property type="molecule type" value="Genomic_DNA"/>
</dbReference>
<organism evidence="3 4">
    <name type="scientific">Devosia geojensis</name>
    <dbReference type="NCBI Taxonomy" id="443610"/>
    <lineage>
        <taxon>Bacteria</taxon>
        <taxon>Pseudomonadati</taxon>
        <taxon>Pseudomonadota</taxon>
        <taxon>Alphaproteobacteria</taxon>
        <taxon>Hyphomicrobiales</taxon>
        <taxon>Devosiaceae</taxon>
        <taxon>Devosia</taxon>
    </lineage>
</organism>
<feature type="chain" id="PRO_5002486761" evidence="2">
    <location>
        <begin position="23"/>
        <end position="153"/>
    </location>
</feature>
<feature type="transmembrane region" description="Helical" evidence="1">
    <location>
        <begin position="131"/>
        <end position="152"/>
    </location>
</feature>
<comment type="caution">
    <text evidence="3">The sequence shown here is derived from an EMBL/GenBank/DDBJ whole genome shotgun (WGS) entry which is preliminary data.</text>
</comment>
<evidence type="ECO:0000313" key="4">
    <source>
        <dbReference type="Proteomes" id="UP000033632"/>
    </source>
</evidence>
<keyword evidence="1" id="KW-0472">Membrane</keyword>
<dbReference type="Proteomes" id="UP000033632">
    <property type="component" value="Unassembled WGS sequence"/>
</dbReference>
<sequence length="153" mass="15498">MIYLFALLIGVVAGLRAFTAPAAVSWAAAIGWIDLSGTWAAFMGATITPWILTLAALAELVGDKLPNTPSRKVPMQFGARILMGAFSGAVLGLVGGEWIGGLVAGAVGAVIGTLGGAAVRSRLAAAFGRDLPAALIEDVVAIVAAILIVMWVV</sequence>
<evidence type="ECO:0000256" key="2">
    <source>
        <dbReference type="SAM" id="SignalP"/>
    </source>
</evidence>
<feature type="transmembrane region" description="Helical" evidence="1">
    <location>
        <begin position="101"/>
        <end position="119"/>
    </location>
</feature>
<dbReference type="RefSeq" id="WP_046107523.1">
    <property type="nucleotide sequence ID" value="NZ_JZEX01000057.1"/>
</dbReference>
<reference evidence="3 4" key="1">
    <citation type="submission" date="2015-03" db="EMBL/GenBank/DDBJ databases">
        <authorList>
            <person name="Hassan Y.I."/>
            <person name="Lepp D."/>
            <person name="Li X.-Z."/>
            <person name="Zhou T."/>
        </authorList>
    </citation>
    <scope>NUCLEOTIDE SEQUENCE [LARGE SCALE GENOMIC DNA]</scope>
    <source>
        <strain evidence="3 4">BD-c194</strain>
    </source>
</reference>
<feature type="signal peptide" evidence="2">
    <location>
        <begin position="1"/>
        <end position="22"/>
    </location>
</feature>
<dbReference type="OrthoDB" id="9812409at2"/>
<name>A0A0F5FVD2_9HYPH</name>
<feature type="transmembrane region" description="Helical" evidence="1">
    <location>
        <begin position="77"/>
        <end position="95"/>
    </location>
</feature>